<reference evidence="2" key="1">
    <citation type="submission" date="2013-08" db="EMBL/GenBank/DDBJ databases">
        <authorList>
            <person name="Mendez C."/>
            <person name="Richter M."/>
            <person name="Ferrer M."/>
            <person name="Sanchez J."/>
        </authorList>
    </citation>
    <scope>NUCLEOTIDE SEQUENCE</scope>
</reference>
<name>T0ZYG6_9ZZZZ</name>
<proteinExistence type="predicted"/>
<evidence type="ECO:0000313" key="2">
    <source>
        <dbReference type="EMBL" id="EQD49632.1"/>
    </source>
</evidence>
<dbReference type="Pfam" id="PF13817">
    <property type="entry name" value="DDE_Tnp_IS66_C"/>
    <property type="match status" value="1"/>
</dbReference>
<dbReference type="AlphaFoldDB" id="T0ZYG6"/>
<dbReference type="InterPro" id="IPR039552">
    <property type="entry name" value="IS66_C"/>
</dbReference>
<sequence length="82" mass="9388">MQSLIVTCRLHGIDPYTYLVDVLQRVGQHPASRVAELTPRQWKKQHPMSNVLKLAAVTGHKDLRMLKRYYHPQAADLAKKLG</sequence>
<feature type="domain" description="Transposase IS66 C-terminal" evidence="1">
    <location>
        <begin position="3"/>
        <end position="39"/>
    </location>
</feature>
<organism evidence="2">
    <name type="scientific">mine drainage metagenome</name>
    <dbReference type="NCBI Taxonomy" id="410659"/>
    <lineage>
        <taxon>unclassified sequences</taxon>
        <taxon>metagenomes</taxon>
        <taxon>ecological metagenomes</taxon>
    </lineage>
</organism>
<dbReference type="EMBL" id="AUZZ01005452">
    <property type="protein sequence ID" value="EQD49632.1"/>
    <property type="molecule type" value="Genomic_DNA"/>
</dbReference>
<reference evidence="2" key="2">
    <citation type="journal article" date="2014" name="ISME J.">
        <title>Microbial stratification in low pH oxic and suboxic macroscopic growths along an acid mine drainage.</title>
        <authorList>
            <person name="Mendez-Garcia C."/>
            <person name="Mesa V."/>
            <person name="Sprenger R.R."/>
            <person name="Richter M."/>
            <person name="Diez M.S."/>
            <person name="Solano J."/>
            <person name="Bargiela R."/>
            <person name="Golyshina O.V."/>
            <person name="Manteca A."/>
            <person name="Ramos J.L."/>
            <person name="Gallego J.R."/>
            <person name="Llorente I."/>
            <person name="Martins Dos Santos V.A."/>
            <person name="Jensen O.N."/>
            <person name="Pelaez A.I."/>
            <person name="Sanchez J."/>
            <person name="Ferrer M."/>
        </authorList>
    </citation>
    <scope>NUCLEOTIDE SEQUENCE</scope>
</reference>
<comment type="caution">
    <text evidence="2">The sequence shown here is derived from an EMBL/GenBank/DDBJ whole genome shotgun (WGS) entry which is preliminary data.</text>
</comment>
<gene>
    <name evidence="2" type="ORF">B2A_07603</name>
</gene>
<protein>
    <submittedName>
        <fullName evidence="2">Transposase</fullName>
    </submittedName>
</protein>
<evidence type="ECO:0000259" key="1">
    <source>
        <dbReference type="Pfam" id="PF13817"/>
    </source>
</evidence>
<accession>T0ZYG6</accession>